<reference evidence="1 2" key="1">
    <citation type="submission" date="2013-11" db="EMBL/GenBank/DDBJ databases">
        <title>Draft genome of the bovine lungworm Dictyocaulus viviparus.</title>
        <authorList>
            <person name="Mitreva M."/>
        </authorList>
    </citation>
    <scope>NUCLEOTIDE SEQUENCE [LARGE SCALE GENOMIC DNA]</scope>
    <source>
        <strain evidence="1 2">HannoverDv2000</strain>
    </source>
</reference>
<proteinExistence type="predicted"/>
<dbReference type="Proteomes" id="UP000053766">
    <property type="component" value="Unassembled WGS sequence"/>
</dbReference>
<accession>A0A0D8YC78</accession>
<keyword evidence="2" id="KW-1185">Reference proteome</keyword>
<sequence length="88" mass="9885">MFGKGQINNLDDTRIADQFVDSEIYARVYHSCPVDVLHLALNRFPLSSTVEGILLKRSTRKRGQTDSEVPDAQLCQLPPSLCRPISNK</sequence>
<protein>
    <submittedName>
        <fullName evidence="1">Uncharacterized protein</fullName>
    </submittedName>
</protein>
<reference evidence="2" key="2">
    <citation type="journal article" date="2016" name="Sci. Rep.">
        <title>Dictyocaulus viviparus genome, variome and transcriptome elucidate lungworm biology and support future intervention.</title>
        <authorList>
            <person name="McNulty S.N."/>
            <person name="Strube C."/>
            <person name="Rosa B.A."/>
            <person name="Martin J.C."/>
            <person name="Tyagi R."/>
            <person name="Choi Y.J."/>
            <person name="Wang Q."/>
            <person name="Hallsworth Pepin K."/>
            <person name="Zhang X."/>
            <person name="Ozersky P."/>
            <person name="Wilson R.K."/>
            <person name="Sternberg P.W."/>
            <person name="Gasser R.B."/>
            <person name="Mitreva M."/>
        </authorList>
    </citation>
    <scope>NUCLEOTIDE SEQUENCE [LARGE SCALE GENOMIC DNA]</scope>
    <source>
        <strain evidence="2">HannoverDv2000</strain>
    </source>
</reference>
<evidence type="ECO:0000313" key="1">
    <source>
        <dbReference type="EMBL" id="KJH53664.1"/>
    </source>
</evidence>
<name>A0A0D8YC78_DICVI</name>
<evidence type="ECO:0000313" key="2">
    <source>
        <dbReference type="Proteomes" id="UP000053766"/>
    </source>
</evidence>
<dbReference type="EMBL" id="KN716150">
    <property type="protein sequence ID" value="KJH53664.1"/>
    <property type="molecule type" value="Genomic_DNA"/>
</dbReference>
<gene>
    <name evidence="1" type="ORF">DICVIV_00092</name>
</gene>
<dbReference type="AlphaFoldDB" id="A0A0D8YC78"/>
<organism evidence="1 2">
    <name type="scientific">Dictyocaulus viviparus</name>
    <name type="common">Bovine lungworm</name>
    <dbReference type="NCBI Taxonomy" id="29172"/>
    <lineage>
        <taxon>Eukaryota</taxon>
        <taxon>Metazoa</taxon>
        <taxon>Ecdysozoa</taxon>
        <taxon>Nematoda</taxon>
        <taxon>Chromadorea</taxon>
        <taxon>Rhabditida</taxon>
        <taxon>Rhabditina</taxon>
        <taxon>Rhabditomorpha</taxon>
        <taxon>Strongyloidea</taxon>
        <taxon>Metastrongylidae</taxon>
        <taxon>Dictyocaulus</taxon>
    </lineage>
</organism>